<dbReference type="EMBL" id="CP048222">
    <property type="protein sequence ID" value="QHT69870.1"/>
    <property type="molecule type" value="Genomic_DNA"/>
</dbReference>
<organism evidence="3 4">
    <name type="scientific">Rhodocytophaga rosea</name>
    <dbReference type="NCBI Taxonomy" id="2704465"/>
    <lineage>
        <taxon>Bacteria</taxon>
        <taxon>Pseudomonadati</taxon>
        <taxon>Bacteroidota</taxon>
        <taxon>Cytophagia</taxon>
        <taxon>Cytophagales</taxon>
        <taxon>Rhodocytophagaceae</taxon>
        <taxon>Rhodocytophaga</taxon>
    </lineage>
</organism>
<protein>
    <submittedName>
        <fullName evidence="3">YceI family protein</fullName>
    </submittedName>
</protein>
<dbReference type="InterPro" id="IPR007372">
    <property type="entry name" value="Lipid/polyisoprenoid-bd_YceI"/>
</dbReference>
<dbReference type="Proteomes" id="UP000480178">
    <property type="component" value="Chromosome"/>
</dbReference>
<dbReference type="PANTHER" id="PTHR34406">
    <property type="entry name" value="PROTEIN YCEI"/>
    <property type="match status" value="1"/>
</dbReference>
<dbReference type="AlphaFoldDB" id="A0A6C0GQT8"/>
<accession>A0A6C0GQT8</accession>
<evidence type="ECO:0000313" key="4">
    <source>
        <dbReference type="Proteomes" id="UP000480178"/>
    </source>
</evidence>
<dbReference type="SUPFAM" id="SSF101874">
    <property type="entry name" value="YceI-like"/>
    <property type="match status" value="1"/>
</dbReference>
<proteinExistence type="predicted"/>
<keyword evidence="1" id="KW-0732">Signal</keyword>
<dbReference type="Pfam" id="PF04264">
    <property type="entry name" value="YceI"/>
    <property type="match status" value="1"/>
</dbReference>
<dbReference type="Gene3D" id="2.40.128.110">
    <property type="entry name" value="Lipid/polyisoprenoid-binding, YceI-like"/>
    <property type="match status" value="1"/>
</dbReference>
<dbReference type="PANTHER" id="PTHR34406:SF1">
    <property type="entry name" value="PROTEIN YCEI"/>
    <property type="match status" value="1"/>
</dbReference>
<evidence type="ECO:0000259" key="2">
    <source>
        <dbReference type="SMART" id="SM00867"/>
    </source>
</evidence>
<dbReference type="SMART" id="SM00867">
    <property type="entry name" value="YceI"/>
    <property type="match status" value="1"/>
</dbReference>
<gene>
    <name evidence="3" type="ORF">GXP67_26090</name>
</gene>
<evidence type="ECO:0000256" key="1">
    <source>
        <dbReference type="SAM" id="SignalP"/>
    </source>
</evidence>
<sequence>MKISKSILFLLFISLLSFQISVAGNGGKPGKKAAVLKADIQKSTVKWQAKKVTGEHFGTVKLTNGTLEVDKGKLTGGSFDVDMNSILCEDLTNAEFNAKLVGHLKSEDFFMVEKHPKASFKITKVTSIANAKAGENNYTITGDLLIKGITQSITFPAVVTIDGNKASAKAKFDVDRTKYDIKFRSGSFFENLGDKMIYDNFTVDLNLVTTEQI</sequence>
<name>A0A6C0GQT8_9BACT</name>
<feature type="chain" id="PRO_5025660199" evidence="1">
    <location>
        <begin position="24"/>
        <end position="213"/>
    </location>
</feature>
<dbReference type="InterPro" id="IPR036761">
    <property type="entry name" value="TTHA0802/YceI-like_sf"/>
</dbReference>
<dbReference type="RefSeq" id="WP_162445853.1">
    <property type="nucleotide sequence ID" value="NZ_CP048222.1"/>
</dbReference>
<dbReference type="KEGG" id="rhoz:GXP67_26090"/>
<feature type="signal peptide" evidence="1">
    <location>
        <begin position="1"/>
        <end position="23"/>
    </location>
</feature>
<reference evidence="3 4" key="1">
    <citation type="submission" date="2020-01" db="EMBL/GenBank/DDBJ databases">
        <authorList>
            <person name="Kim M.K."/>
        </authorList>
    </citation>
    <scope>NUCLEOTIDE SEQUENCE [LARGE SCALE GENOMIC DNA]</scope>
    <source>
        <strain evidence="3 4">172606-1</strain>
    </source>
</reference>
<feature type="domain" description="Lipid/polyisoprenoid-binding YceI-like" evidence="2">
    <location>
        <begin position="35"/>
        <end position="210"/>
    </location>
</feature>
<evidence type="ECO:0000313" key="3">
    <source>
        <dbReference type="EMBL" id="QHT69870.1"/>
    </source>
</evidence>
<keyword evidence="4" id="KW-1185">Reference proteome</keyword>